<evidence type="ECO:0000256" key="3">
    <source>
        <dbReference type="ARBA" id="ARBA00022679"/>
    </source>
</evidence>
<evidence type="ECO:0000256" key="4">
    <source>
        <dbReference type="ARBA" id="ARBA00022691"/>
    </source>
</evidence>
<dbReference type="PROSITE" id="PS51679">
    <property type="entry name" value="SAM_MT_C5"/>
    <property type="match status" value="1"/>
</dbReference>
<dbReference type="GO" id="GO:0044027">
    <property type="term" value="P:negative regulation of gene expression via chromosomal CpG island methylation"/>
    <property type="evidence" value="ECO:0007669"/>
    <property type="project" value="TreeGrafter"/>
</dbReference>
<evidence type="ECO:0000313" key="5">
    <source>
        <dbReference type="EMBL" id="AUX09319.1"/>
    </source>
</evidence>
<gene>
    <name evidence="5" type="primary">dcm2</name>
    <name evidence="5" type="ORF">AArcSl_1690</name>
</gene>
<dbReference type="REBASE" id="268763">
    <property type="entry name" value="M.AaaS1ORF1690P"/>
</dbReference>
<dbReference type="Proteomes" id="UP000263012">
    <property type="component" value="Chromosome"/>
</dbReference>
<keyword evidence="6" id="KW-1185">Reference proteome</keyword>
<dbReference type="GO" id="GO:0003886">
    <property type="term" value="F:DNA (cytosine-5-)-methyltransferase activity"/>
    <property type="evidence" value="ECO:0007669"/>
    <property type="project" value="UniProtKB-EC"/>
</dbReference>
<protein>
    <recommendedName>
        <fullName evidence="1">DNA (cytosine-5-)-methyltransferase</fullName>
        <ecNumber evidence="1">2.1.1.37</ecNumber>
    </recommendedName>
</protein>
<dbReference type="Gene3D" id="3.90.120.10">
    <property type="entry name" value="DNA Methylase, subunit A, domain 2"/>
    <property type="match status" value="1"/>
</dbReference>
<evidence type="ECO:0000256" key="2">
    <source>
        <dbReference type="ARBA" id="ARBA00022603"/>
    </source>
</evidence>
<keyword evidence="3 5" id="KW-0808">Transferase</keyword>
<accession>A0A343TJP7</accession>
<dbReference type="AlphaFoldDB" id="A0A343TJP7"/>
<sequence length="532" mass="57984">MTSPSSPSSSSDAEIVVVDLFAGAGGLSTGIAQACEALGGTLGEDVRLVAINHSEDAIATHEQNHPWAEHYHAKIEELHPPDVVDPGAVTLLAGGPSCTHHSNARGGKPIREQERASAWHVLHWIQQLRPEQLLIENVPEFRSWSRVIDGEATNDGAIYQQWIQTLQALGYTIIRDDRGRYGVTLRACDYGDPTSRRRLFVIGSRTHKPTAPEPTHSADPEDDLREYRTAATIIDWSDRGESIWARSRPLAKNTMQRIAEGIRRHCDDRLAPYADVVETLGPEDVEQLQDDVVPIDDLETAVKERTEPFLVTGEVAIADGGVTGEEPDPGAVLVMGQHSGAYPRDAQGRPVPTVTTTGAIHHIAVDAFVKPRNLPQRGVHSNATYDPGAQPAHTITARNHDGHLVSPYLIVYNGQSDAADVDEPLPTVRTKARHALIEPDLFPWGLDIRYRLLEPHETKQAQGFPADYEICGDTKRSVRKQIGNAVPVNLARALGAHILSWNTPSLSTFGGGVTADPETEIPAYAEVSSTDD</sequence>
<proteinExistence type="predicted"/>
<reference evidence="6" key="1">
    <citation type="submission" date="2017-11" db="EMBL/GenBank/DDBJ databases">
        <title>Phenotypic and genomic properties of facultatively anaerobic sulfur-reducing natronoarchaea from hypersaline soda lakes.</title>
        <authorList>
            <person name="Sorokin D.Y."/>
            <person name="Kublanov I.V."/>
            <person name="Roman P."/>
            <person name="Sinninghe Damste J.S."/>
            <person name="Golyshin P.N."/>
            <person name="Rojo D."/>
            <person name="Ciordia S."/>
            <person name="Mena M.D.C."/>
            <person name="Ferrer M."/>
            <person name="Messina E."/>
            <person name="Smedile F."/>
            <person name="La Spada G."/>
            <person name="La Cono V."/>
            <person name="Yakimov M.M."/>
        </authorList>
    </citation>
    <scope>NUCLEOTIDE SEQUENCE [LARGE SCALE GENOMIC DNA]</scope>
    <source>
        <strain evidence="6">AArc-Sl</strain>
    </source>
</reference>
<dbReference type="GO" id="GO:0032259">
    <property type="term" value="P:methylation"/>
    <property type="evidence" value="ECO:0007669"/>
    <property type="project" value="UniProtKB-KW"/>
</dbReference>
<dbReference type="InterPro" id="IPR029063">
    <property type="entry name" value="SAM-dependent_MTases_sf"/>
</dbReference>
<dbReference type="KEGG" id="hdf:AArcSl_1690"/>
<dbReference type="PANTHER" id="PTHR10629">
    <property type="entry name" value="CYTOSINE-SPECIFIC METHYLTRANSFERASE"/>
    <property type="match status" value="1"/>
</dbReference>
<evidence type="ECO:0000256" key="1">
    <source>
        <dbReference type="ARBA" id="ARBA00011975"/>
    </source>
</evidence>
<dbReference type="PANTHER" id="PTHR10629:SF52">
    <property type="entry name" value="DNA (CYTOSINE-5)-METHYLTRANSFERASE 1"/>
    <property type="match status" value="1"/>
</dbReference>
<dbReference type="EMBL" id="CP025066">
    <property type="protein sequence ID" value="AUX09319.1"/>
    <property type="molecule type" value="Genomic_DNA"/>
</dbReference>
<organism evidence="5 6">
    <name type="scientific">Halalkaliarchaeum desulfuricum</name>
    <dbReference type="NCBI Taxonomy" id="2055893"/>
    <lineage>
        <taxon>Archaea</taxon>
        <taxon>Methanobacteriati</taxon>
        <taxon>Methanobacteriota</taxon>
        <taxon>Stenosarchaea group</taxon>
        <taxon>Halobacteria</taxon>
        <taxon>Halobacteriales</taxon>
        <taxon>Haloferacaceae</taxon>
        <taxon>Halalkaliarchaeum</taxon>
    </lineage>
</organism>
<name>A0A343TJP7_9EURY</name>
<dbReference type="GO" id="GO:0003677">
    <property type="term" value="F:DNA binding"/>
    <property type="evidence" value="ECO:0007669"/>
    <property type="project" value="TreeGrafter"/>
</dbReference>
<dbReference type="PROSITE" id="PS00095">
    <property type="entry name" value="C5_MTASE_2"/>
    <property type="match status" value="1"/>
</dbReference>
<evidence type="ECO:0000313" key="6">
    <source>
        <dbReference type="Proteomes" id="UP000263012"/>
    </source>
</evidence>
<dbReference type="SUPFAM" id="SSF53335">
    <property type="entry name" value="S-adenosyl-L-methionine-dependent methyltransferases"/>
    <property type="match status" value="1"/>
</dbReference>
<dbReference type="InterPro" id="IPR001525">
    <property type="entry name" value="C5_MeTfrase"/>
</dbReference>
<keyword evidence="2 5" id="KW-0489">Methyltransferase</keyword>
<dbReference type="InterPro" id="IPR050390">
    <property type="entry name" value="C5-Methyltransferase"/>
</dbReference>
<dbReference type="PRINTS" id="PR00105">
    <property type="entry name" value="C5METTRFRASE"/>
</dbReference>
<dbReference type="Gene3D" id="3.40.50.150">
    <property type="entry name" value="Vaccinia Virus protein VP39"/>
    <property type="match status" value="1"/>
</dbReference>
<keyword evidence="4" id="KW-0949">S-adenosyl-L-methionine</keyword>
<dbReference type="InterPro" id="IPR031303">
    <property type="entry name" value="C5_meth_CS"/>
</dbReference>
<dbReference type="Pfam" id="PF00145">
    <property type="entry name" value="DNA_methylase"/>
    <property type="match status" value="2"/>
</dbReference>
<dbReference type="EC" id="2.1.1.37" evidence="1"/>